<feature type="region of interest" description="Disordered" evidence="1">
    <location>
        <begin position="137"/>
        <end position="160"/>
    </location>
</feature>
<dbReference type="AlphaFoldDB" id="A0A1H4II41"/>
<evidence type="ECO:0000256" key="3">
    <source>
        <dbReference type="SAM" id="SignalP"/>
    </source>
</evidence>
<proteinExistence type="predicted"/>
<feature type="signal peptide" evidence="3">
    <location>
        <begin position="1"/>
        <end position="24"/>
    </location>
</feature>
<keyword evidence="3" id="KW-0732">Signal</keyword>
<feature type="transmembrane region" description="Helical" evidence="2">
    <location>
        <begin position="162"/>
        <end position="181"/>
    </location>
</feature>
<keyword evidence="2" id="KW-0812">Transmembrane</keyword>
<dbReference type="STRING" id="208445.SAMN04489727_0838"/>
<evidence type="ECO:0000313" key="5">
    <source>
        <dbReference type="Proteomes" id="UP000199622"/>
    </source>
</evidence>
<accession>A0A1H4II41</accession>
<evidence type="ECO:0008006" key="6">
    <source>
        <dbReference type="Google" id="ProtNLM"/>
    </source>
</evidence>
<dbReference type="RefSeq" id="WP_244170032.1">
    <property type="nucleotide sequence ID" value="NZ_FNSO01000002.1"/>
</dbReference>
<dbReference type="Proteomes" id="UP000199622">
    <property type="component" value="Unassembled WGS sequence"/>
</dbReference>
<name>A0A1H4II41_9PSEU</name>
<evidence type="ECO:0000256" key="1">
    <source>
        <dbReference type="SAM" id="MobiDB-lite"/>
    </source>
</evidence>
<sequence>MKNAVVVAGVAAAFLVVAPGAAFATTPSGSPSVPTATRTPDPDGPITRVTRQLTVSPAKAVPGARVNLDFACQTRGPEEKVLVQSAALTFGKPGDPRRWAVGTVKNVKPGKYAVTLHCGYEDSVAWIEVLPAGQPAPQQVAKVPSGAPQTGGTDGPVDGSGFPAAAAMGVLAVGGTGLVLARRARRR</sequence>
<dbReference type="EMBL" id="FNSO01000002">
    <property type="protein sequence ID" value="SEB33779.1"/>
    <property type="molecule type" value="Genomic_DNA"/>
</dbReference>
<organism evidence="4 5">
    <name type="scientific">Amycolatopsis tolypomycina</name>
    <dbReference type="NCBI Taxonomy" id="208445"/>
    <lineage>
        <taxon>Bacteria</taxon>
        <taxon>Bacillati</taxon>
        <taxon>Actinomycetota</taxon>
        <taxon>Actinomycetes</taxon>
        <taxon>Pseudonocardiales</taxon>
        <taxon>Pseudonocardiaceae</taxon>
        <taxon>Amycolatopsis</taxon>
    </lineage>
</organism>
<reference evidence="5" key="1">
    <citation type="submission" date="2016-10" db="EMBL/GenBank/DDBJ databases">
        <authorList>
            <person name="Varghese N."/>
            <person name="Submissions S."/>
        </authorList>
    </citation>
    <scope>NUCLEOTIDE SEQUENCE [LARGE SCALE GENOMIC DNA]</scope>
    <source>
        <strain evidence="5">DSM 44544</strain>
    </source>
</reference>
<feature type="chain" id="PRO_5011507822" description="Gram-positive cocci surface proteins LPxTG domain-containing protein" evidence="3">
    <location>
        <begin position="25"/>
        <end position="187"/>
    </location>
</feature>
<keyword evidence="5" id="KW-1185">Reference proteome</keyword>
<keyword evidence="2" id="KW-0472">Membrane</keyword>
<protein>
    <recommendedName>
        <fullName evidence="6">Gram-positive cocci surface proteins LPxTG domain-containing protein</fullName>
    </recommendedName>
</protein>
<evidence type="ECO:0000256" key="2">
    <source>
        <dbReference type="SAM" id="Phobius"/>
    </source>
</evidence>
<gene>
    <name evidence="4" type="ORF">SAMN04489727_0838</name>
</gene>
<keyword evidence="2" id="KW-1133">Transmembrane helix</keyword>
<evidence type="ECO:0000313" key="4">
    <source>
        <dbReference type="EMBL" id="SEB33779.1"/>
    </source>
</evidence>